<dbReference type="STRING" id="4096.A0A1U7WQ50"/>
<gene>
    <name evidence="3" type="primary">LOC104230856</name>
</gene>
<reference evidence="2" key="1">
    <citation type="journal article" date="2013" name="Genome Biol.">
        <title>Reference genomes and transcriptomes of Nicotiana sylvestris and Nicotiana tomentosiformis.</title>
        <authorList>
            <person name="Sierro N."/>
            <person name="Battey J.N."/>
            <person name="Ouadi S."/>
            <person name="Bovet L."/>
            <person name="Goepfert S."/>
            <person name="Bakaher N."/>
            <person name="Peitsch M.C."/>
            <person name="Ivanov N.V."/>
        </authorList>
    </citation>
    <scope>NUCLEOTIDE SEQUENCE [LARGE SCALE GENOMIC DNA]</scope>
</reference>
<dbReference type="RefSeq" id="XP_009782057.1">
    <property type="nucleotide sequence ID" value="XM_009783755.1"/>
</dbReference>
<dbReference type="GO" id="GO:0004523">
    <property type="term" value="F:RNA-DNA hybrid ribonuclease activity"/>
    <property type="evidence" value="ECO:0007669"/>
    <property type="project" value="InterPro"/>
</dbReference>
<evidence type="ECO:0000259" key="1">
    <source>
        <dbReference type="Pfam" id="PF13456"/>
    </source>
</evidence>
<dbReference type="InterPro" id="IPR027409">
    <property type="entry name" value="GroEL-like_apical_dom_sf"/>
</dbReference>
<protein>
    <submittedName>
        <fullName evidence="3">Uncharacterized protein LOC104230856</fullName>
    </submittedName>
</protein>
<dbReference type="Gene3D" id="3.50.7.10">
    <property type="entry name" value="GroEL"/>
    <property type="match status" value="1"/>
</dbReference>
<feature type="domain" description="RNase H type-1" evidence="1">
    <location>
        <begin position="78"/>
        <end position="125"/>
    </location>
</feature>
<name>A0A1U7WQ50_NICSY</name>
<organism evidence="2 3">
    <name type="scientific">Nicotiana sylvestris</name>
    <name type="common">Wood tobacco</name>
    <name type="synonym">South American tobacco</name>
    <dbReference type="NCBI Taxonomy" id="4096"/>
    <lineage>
        <taxon>Eukaryota</taxon>
        <taxon>Viridiplantae</taxon>
        <taxon>Streptophyta</taxon>
        <taxon>Embryophyta</taxon>
        <taxon>Tracheophyta</taxon>
        <taxon>Spermatophyta</taxon>
        <taxon>Magnoliopsida</taxon>
        <taxon>eudicotyledons</taxon>
        <taxon>Gunneridae</taxon>
        <taxon>Pentapetalae</taxon>
        <taxon>asterids</taxon>
        <taxon>lamiids</taxon>
        <taxon>Solanales</taxon>
        <taxon>Solanaceae</taxon>
        <taxon>Nicotianoideae</taxon>
        <taxon>Nicotianeae</taxon>
        <taxon>Nicotiana</taxon>
    </lineage>
</organism>
<dbReference type="GO" id="GO:0003676">
    <property type="term" value="F:nucleic acid binding"/>
    <property type="evidence" value="ECO:0007669"/>
    <property type="project" value="InterPro"/>
</dbReference>
<evidence type="ECO:0000313" key="3">
    <source>
        <dbReference type="RefSeq" id="XP_009782057.1"/>
    </source>
</evidence>
<proteinExistence type="predicted"/>
<dbReference type="Proteomes" id="UP000189701">
    <property type="component" value="Unplaced"/>
</dbReference>
<sequence length="155" mass="17331">MQFDRGYLSPYFVTDRRKRTVELHKSKEPNLESEIATSMRTVTFHHRSTNETQNNHTGHIEKVTAGMVQVRLRWKLPQDGVCGAGGIIRDHIGKLILAFSIFLSPGTSNWAEGKAMLYGLQQCMSIEEANSKRLSSCVGGAACTSYREQLICILA</sequence>
<evidence type="ECO:0000313" key="2">
    <source>
        <dbReference type="Proteomes" id="UP000189701"/>
    </source>
</evidence>
<dbReference type="InterPro" id="IPR002156">
    <property type="entry name" value="RNaseH_domain"/>
</dbReference>
<reference evidence="3" key="2">
    <citation type="submission" date="2025-08" db="UniProtKB">
        <authorList>
            <consortium name="RefSeq"/>
        </authorList>
    </citation>
    <scope>IDENTIFICATION</scope>
    <source>
        <tissue evidence="3">Leaf</tissue>
    </source>
</reference>
<keyword evidence="2" id="KW-1185">Reference proteome</keyword>
<dbReference type="Pfam" id="PF13456">
    <property type="entry name" value="RVT_3"/>
    <property type="match status" value="1"/>
</dbReference>
<accession>A0A1U7WQ50</accession>
<dbReference type="AlphaFoldDB" id="A0A1U7WQ50"/>
<dbReference type="SUPFAM" id="SSF52029">
    <property type="entry name" value="GroEL apical domain-like"/>
    <property type="match status" value="1"/>
</dbReference>